<protein>
    <submittedName>
        <fullName evidence="1">Uncharacterized protein</fullName>
    </submittedName>
</protein>
<dbReference type="AlphaFoldDB" id="A0A1I2ITY7"/>
<accession>A0A1I2ITY7</accession>
<name>A0A1I2ITY7_9GAMM</name>
<gene>
    <name evidence="1" type="ORF">SAMN04488120_104213</name>
</gene>
<dbReference type="Proteomes" id="UP000199771">
    <property type="component" value="Unassembled WGS sequence"/>
</dbReference>
<dbReference type="OrthoDB" id="7067741at2"/>
<evidence type="ECO:0000313" key="1">
    <source>
        <dbReference type="EMBL" id="SFF45073.1"/>
    </source>
</evidence>
<dbReference type="RefSeq" id="WP_091532855.1">
    <property type="nucleotide sequence ID" value="NZ_FOOC01000004.1"/>
</dbReference>
<reference evidence="1 2" key="1">
    <citation type="submission" date="2016-10" db="EMBL/GenBank/DDBJ databases">
        <authorList>
            <person name="de Groot N.N."/>
        </authorList>
    </citation>
    <scope>NUCLEOTIDE SEQUENCE [LARGE SCALE GENOMIC DNA]</scope>
    <source>
        <strain evidence="1 2">DSM 23609</strain>
    </source>
</reference>
<proteinExistence type="predicted"/>
<keyword evidence="2" id="KW-1185">Reference proteome</keyword>
<dbReference type="STRING" id="1076937.SAMN04488120_104213"/>
<organism evidence="1 2">
    <name type="scientific">Fontimonas thermophila</name>
    <dbReference type="NCBI Taxonomy" id="1076937"/>
    <lineage>
        <taxon>Bacteria</taxon>
        <taxon>Pseudomonadati</taxon>
        <taxon>Pseudomonadota</taxon>
        <taxon>Gammaproteobacteria</taxon>
        <taxon>Nevskiales</taxon>
        <taxon>Nevskiaceae</taxon>
        <taxon>Fontimonas</taxon>
    </lineage>
</organism>
<evidence type="ECO:0000313" key="2">
    <source>
        <dbReference type="Proteomes" id="UP000199771"/>
    </source>
</evidence>
<dbReference type="EMBL" id="FOOC01000004">
    <property type="protein sequence ID" value="SFF45073.1"/>
    <property type="molecule type" value="Genomic_DNA"/>
</dbReference>
<sequence length="95" mass="10872">MIKKPAESDSARSRRLRKGEPLEVELTVSFKFGDEPGDTVTPIRERRVPMVDSVFKNRDRILRAFVKLLVKTGLRSPKVVGQMMPLGPRRGRARR</sequence>